<evidence type="ECO:0000313" key="1">
    <source>
        <dbReference type="EMBL" id="BBL89451.1"/>
    </source>
</evidence>
<evidence type="ECO:0000313" key="2">
    <source>
        <dbReference type="Proteomes" id="UP000315115"/>
    </source>
</evidence>
<protein>
    <submittedName>
        <fullName evidence="1">Uncharacterized protein</fullName>
    </submittedName>
</protein>
<proteinExistence type="predicted"/>
<dbReference type="AlphaFoldDB" id="A0A510I7K4"/>
<sequence>MWGSRNIRTNLTQFFSDRTKKPRTERGFKILNQSDQVPINSSRGLELLRFEPR</sequence>
<dbReference type="Proteomes" id="UP000315115">
    <property type="component" value="Chromosome 1"/>
</dbReference>
<organism evidence="1 2">
    <name type="scientific">Vibrio rotiferianus</name>
    <dbReference type="NCBI Taxonomy" id="190895"/>
    <lineage>
        <taxon>Bacteria</taxon>
        <taxon>Pseudomonadati</taxon>
        <taxon>Pseudomonadota</taxon>
        <taxon>Gammaproteobacteria</taxon>
        <taxon>Vibrionales</taxon>
        <taxon>Vibrionaceae</taxon>
        <taxon>Vibrio</taxon>
    </lineage>
</organism>
<accession>A0A510I7K4</accession>
<name>A0A510I7K4_9VIBR</name>
<dbReference type="EMBL" id="AP019798">
    <property type="protein sequence ID" value="BBL89451.1"/>
    <property type="molecule type" value="Genomic_DNA"/>
</dbReference>
<reference evidence="2" key="1">
    <citation type="submission" date="2019-07" db="EMBL/GenBank/DDBJ databases">
        <title>Complete Genome Sequences of Vibrion rotiferianus strain AM7.</title>
        <authorList>
            <person name="Miyazaki K."/>
            <person name="Wiseschart A."/>
            <person name="Pootanakit K."/>
            <person name="Ishimori K."/>
            <person name="Kitahara K."/>
        </authorList>
    </citation>
    <scope>NUCLEOTIDE SEQUENCE [LARGE SCALE GENOMIC DNA]</scope>
    <source>
        <strain evidence="2">AM7</strain>
    </source>
</reference>
<gene>
    <name evidence="1" type="ORF">VroAM7_21040</name>
</gene>